<reference evidence="1 2" key="1">
    <citation type="submission" date="2022-04" db="EMBL/GenBank/DDBJ databases">
        <title>Positive selection, recombination, and allopatry shape intraspecific diversity of widespread and dominant cyanobacteria.</title>
        <authorList>
            <person name="Wei J."/>
            <person name="Shu W."/>
            <person name="Hu C."/>
        </authorList>
    </citation>
    <scope>NUCLEOTIDE SEQUENCE [LARGE SCALE GENOMIC DNA]</scope>
    <source>
        <strain evidence="1 2">GB2-A4</strain>
    </source>
</reference>
<name>A0ABV0J6M5_9CYAN</name>
<sequence>MSKPLNAALSEEIAQRLSHKAKTSFDNAYEAALLIPGVTYVQGFLVLPGIPYKPMEHCWLEVEDAIVDPALPHLNRAPEEIWYFSAQRLSVKKLKAAIEEAKEDYPEDDPLPVYGPAPYEYYGDAMLGGKDYLEAFQAAEAKCRELNQSELDRN</sequence>
<proteinExistence type="predicted"/>
<dbReference type="Proteomes" id="UP001464891">
    <property type="component" value="Unassembled WGS sequence"/>
</dbReference>
<protein>
    <submittedName>
        <fullName evidence="1">Uncharacterized protein</fullName>
    </submittedName>
</protein>
<dbReference type="RefSeq" id="WP_190438530.1">
    <property type="nucleotide sequence ID" value="NZ_JAMPKM010000004.1"/>
</dbReference>
<gene>
    <name evidence="1" type="ORF">NC998_09995</name>
</gene>
<comment type="caution">
    <text evidence="1">The sequence shown here is derived from an EMBL/GenBank/DDBJ whole genome shotgun (WGS) entry which is preliminary data.</text>
</comment>
<accession>A0ABV0J6M5</accession>
<dbReference type="EMBL" id="JAMPKM010000004">
    <property type="protein sequence ID" value="MEP0817426.1"/>
    <property type="molecule type" value="Genomic_DNA"/>
</dbReference>
<evidence type="ECO:0000313" key="1">
    <source>
        <dbReference type="EMBL" id="MEP0817426.1"/>
    </source>
</evidence>
<keyword evidence="2" id="KW-1185">Reference proteome</keyword>
<organism evidence="1 2">
    <name type="scientific">Trichocoleus desertorum GB2-A4</name>
    <dbReference type="NCBI Taxonomy" id="2933944"/>
    <lineage>
        <taxon>Bacteria</taxon>
        <taxon>Bacillati</taxon>
        <taxon>Cyanobacteriota</taxon>
        <taxon>Cyanophyceae</taxon>
        <taxon>Leptolyngbyales</taxon>
        <taxon>Trichocoleusaceae</taxon>
        <taxon>Trichocoleus</taxon>
    </lineage>
</organism>
<evidence type="ECO:0000313" key="2">
    <source>
        <dbReference type="Proteomes" id="UP001464891"/>
    </source>
</evidence>